<feature type="region of interest" description="Disordered" evidence="1">
    <location>
        <begin position="59"/>
        <end position="104"/>
    </location>
</feature>
<dbReference type="AlphaFoldDB" id="A0A2J8Q3G5"/>
<accession>A0A2J8Q3G5</accession>
<name>A0A2J8Q3G5_PANTR</name>
<organism evidence="2 3">
    <name type="scientific">Pan troglodytes</name>
    <name type="common">Chimpanzee</name>
    <dbReference type="NCBI Taxonomy" id="9598"/>
    <lineage>
        <taxon>Eukaryota</taxon>
        <taxon>Metazoa</taxon>
        <taxon>Chordata</taxon>
        <taxon>Craniata</taxon>
        <taxon>Vertebrata</taxon>
        <taxon>Euteleostomi</taxon>
        <taxon>Mammalia</taxon>
        <taxon>Eutheria</taxon>
        <taxon>Euarchontoglires</taxon>
        <taxon>Primates</taxon>
        <taxon>Haplorrhini</taxon>
        <taxon>Catarrhini</taxon>
        <taxon>Hominidae</taxon>
        <taxon>Pan</taxon>
    </lineage>
</organism>
<feature type="region of interest" description="Disordered" evidence="1">
    <location>
        <begin position="1"/>
        <end position="20"/>
    </location>
</feature>
<feature type="compositionally biased region" description="Polar residues" evidence="1">
    <location>
        <begin position="1"/>
        <end position="14"/>
    </location>
</feature>
<evidence type="ECO:0000256" key="1">
    <source>
        <dbReference type="SAM" id="MobiDB-lite"/>
    </source>
</evidence>
<feature type="non-terminal residue" evidence="2">
    <location>
        <position position="1"/>
    </location>
</feature>
<gene>
    <name evidence="2" type="ORF">CK820_G0045237</name>
</gene>
<feature type="compositionally biased region" description="Basic and acidic residues" evidence="1">
    <location>
        <begin position="61"/>
        <end position="71"/>
    </location>
</feature>
<proteinExistence type="predicted"/>
<sequence length="189" mass="20934">HTLRQAPQPQSSLQRGMPTSARSMLSNFAQAPQLSVPGGLLGMPGGPNVIMRVLKSGRGRWRGERDGEPETRCAGGRGHSQGCRASRNRKSPRRKRTTPVGSVSDVQSRALHFTPAFMRVYPRASSRRAGTLWCSQLCAQSRVWHRMGSQLMFVKGRRCRAWWLAPVIPAPDHLRSAWATGQNPISTKN</sequence>
<dbReference type="Proteomes" id="UP000236370">
    <property type="component" value="Unassembled WGS sequence"/>
</dbReference>
<comment type="caution">
    <text evidence="2">The sequence shown here is derived from an EMBL/GenBank/DDBJ whole genome shotgun (WGS) entry which is preliminary data.</text>
</comment>
<feature type="compositionally biased region" description="Basic residues" evidence="1">
    <location>
        <begin position="86"/>
        <end position="97"/>
    </location>
</feature>
<evidence type="ECO:0000313" key="3">
    <source>
        <dbReference type="Proteomes" id="UP000236370"/>
    </source>
</evidence>
<reference evidence="2 3" key="1">
    <citation type="submission" date="2017-12" db="EMBL/GenBank/DDBJ databases">
        <title>High-resolution comparative analysis of great ape genomes.</title>
        <authorList>
            <person name="Pollen A."/>
            <person name="Hastie A."/>
            <person name="Hormozdiari F."/>
            <person name="Dougherty M."/>
            <person name="Liu R."/>
            <person name="Chaisson M."/>
            <person name="Hoppe E."/>
            <person name="Hill C."/>
            <person name="Pang A."/>
            <person name="Hillier L."/>
            <person name="Baker C."/>
            <person name="Armstrong J."/>
            <person name="Shendure J."/>
            <person name="Paten B."/>
            <person name="Wilson R."/>
            <person name="Chao H."/>
            <person name="Schneider V."/>
            <person name="Ventura M."/>
            <person name="Kronenberg Z."/>
            <person name="Murali S."/>
            <person name="Gordon D."/>
            <person name="Cantsilieris S."/>
            <person name="Munson K."/>
            <person name="Nelson B."/>
            <person name="Raja A."/>
            <person name="Underwood J."/>
            <person name="Diekhans M."/>
            <person name="Fiddes I."/>
            <person name="Haussler D."/>
            <person name="Eichler E."/>
        </authorList>
    </citation>
    <scope>NUCLEOTIDE SEQUENCE [LARGE SCALE GENOMIC DNA]</scope>
    <source>
        <strain evidence="2">Yerkes chimp pedigree #C0471</strain>
    </source>
</reference>
<dbReference type="EMBL" id="NBAG03000084">
    <property type="protein sequence ID" value="PNI90813.1"/>
    <property type="molecule type" value="Genomic_DNA"/>
</dbReference>
<protein>
    <submittedName>
        <fullName evidence="2">GATAD2B isoform 14</fullName>
    </submittedName>
</protein>
<evidence type="ECO:0000313" key="2">
    <source>
        <dbReference type="EMBL" id="PNI90813.1"/>
    </source>
</evidence>